<evidence type="ECO:0000313" key="2">
    <source>
        <dbReference type="Proteomes" id="UP001062263"/>
    </source>
</evidence>
<keyword evidence="2" id="KW-1185">Reference proteome</keyword>
<dbReference type="EMBL" id="AP025943">
    <property type="protein sequence ID" value="BDL44559.1"/>
    <property type="molecule type" value="Genomic_DNA"/>
</dbReference>
<sequence>MNIGISLVIFPLACVAGEMENPGLGQIRLETVASLKTLSQEVTAAEKQSFQVPAFDGTRYSIPDAPPYWEADSRSLVSRSMGRNEANSPCYTETREMLSPDGMLLTTVRMRKVRDSRPFFEKEVHRAVFPYLFVDSLTDIVEKKDERLYFTFWDVDLSSGDLVRIYVRTYLLHSRQLVSEDVRYSKSRKGKDK</sequence>
<dbReference type="Proteomes" id="UP001062263">
    <property type="component" value="Chromosome"/>
</dbReference>
<accession>A0ABM7ZIQ6</accession>
<proteinExistence type="predicted"/>
<organism evidence="1 2">
    <name type="scientific">Akkermansia biwaensis</name>
    <dbReference type="NCBI Taxonomy" id="2946555"/>
    <lineage>
        <taxon>Bacteria</taxon>
        <taxon>Pseudomonadati</taxon>
        <taxon>Verrucomicrobiota</taxon>
        <taxon>Verrucomicrobiia</taxon>
        <taxon>Verrucomicrobiales</taxon>
        <taxon>Akkermansiaceae</taxon>
        <taxon>Akkermansia</taxon>
    </lineage>
</organism>
<name>A0ABM7ZIQ6_9BACT</name>
<evidence type="ECO:0000313" key="1">
    <source>
        <dbReference type="EMBL" id="BDL44559.1"/>
    </source>
</evidence>
<reference evidence="1" key="1">
    <citation type="submission" date="2022-06" db="EMBL/GenBank/DDBJ databases">
        <title>Akkermansia biwalacus sp. nov., an anaerobic mucin-degrading bacterium isolated from human intestine.</title>
        <authorList>
            <person name="Kobayashi Y."/>
            <person name="Inoue S."/>
            <person name="Kawahara T."/>
            <person name="Kohda N."/>
        </authorList>
    </citation>
    <scope>NUCLEOTIDE SEQUENCE</scope>
    <source>
        <strain evidence="1">WON2089</strain>
    </source>
</reference>
<gene>
    <name evidence="1" type="ORF">Abiwalacus_21330</name>
</gene>
<protein>
    <submittedName>
        <fullName evidence="1">Uncharacterized protein</fullName>
    </submittedName>
</protein>